<accession>A0A0V0QNZ9</accession>
<dbReference type="Proteomes" id="UP000054937">
    <property type="component" value="Unassembled WGS sequence"/>
</dbReference>
<reference evidence="2 3" key="1">
    <citation type="journal article" date="2015" name="Sci. Rep.">
        <title>Genome of the facultative scuticociliatosis pathogen Pseudocohnilembus persalinus provides insight into its virulence through horizontal gene transfer.</title>
        <authorList>
            <person name="Xiong J."/>
            <person name="Wang G."/>
            <person name="Cheng J."/>
            <person name="Tian M."/>
            <person name="Pan X."/>
            <person name="Warren A."/>
            <person name="Jiang C."/>
            <person name="Yuan D."/>
            <person name="Miao W."/>
        </authorList>
    </citation>
    <scope>NUCLEOTIDE SEQUENCE [LARGE SCALE GENOMIC DNA]</scope>
    <source>
        <strain evidence="2">36N120E</strain>
    </source>
</reference>
<feature type="coiled-coil region" evidence="1">
    <location>
        <begin position="122"/>
        <end position="180"/>
    </location>
</feature>
<evidence type="ECO:0000313" key="2">
    <source>
        <dbReference type="EMBL" id="KRX03701.1"/>
    </source>
</evidence>
<keyword evidence="1" id="KW-0175">Coiled coil</keyword>
<gene>
    <name evidence="2" type="ORF">PPERSA_03662</name>
</gene>
<protein>
    <submittedName>
        <fullName evidence="2">Uncharacterized protein</fullName>
    </submittedName>
</protein>
<dbReference type="InParanoid" id="A0A0V0QNZ9"/>
<comment type="caution">
    <text evidence="2">The sequence shown here is derived from an EMBL/GenBank/DDBJ whole genome shotgun (WGS) entry which is preliminary data.</text>
</comment>
<dbReference type="AlphaFoldDB" id="A0A0V0QNZ9"/>
<organism evidence="2 3">
    <name type="scientific">Pseudocohnilembus persalinus</name>
    <name type="common">Ciliate</name>
    <dbReference type="NCBI Taxonomy" id="266149"/>
    <lineage>
        <taxon>Eukaryota</taxon>
        <taxon>Sar</taxon>
        <taxon>Alveolata</taxon>
        <taxon>Ciliophora</taxon>
        <taxon>Intramacronucleata</taxon>
        <taxon>Oligohymenophorea</taxon>
        <taxon>Scuticociliatia</taxon>
        <taxon>Philasterida</taxon>
        <taxon>Pseudocohnilembidae</taxon>
        <taxon>Pseudocohnilembus</taxon>
    </lineage>
</organism>
<dbReference type="EMBL" id="LDAU01000127">
    <property type="protein sequence ID" value="KRX03701.1"/>
    <property type="molecule type" value="Genomic_DNA"/>
</dbReference>
<evidence type="ECO:0000313" key="3">
    <source>
        <dbReference type="Proteomes" id="UP000054937"/>
    </source>
</evidence>
<name>A0A0V0QNZ9_PSEPJ</name>
<keyword evidence="3" id="KW-1185">Reference proteome</keyword>
<evidence type="ECO:0000256" key="1">
    <source>
        <dbReference type="SAM" id="Coils"/>
    </source>
</evidence>
<proteinExistence type="predicted"/>
<sequence>MNHVDLNQVNFFYSILQSSLHNLGYLYYYQKFLLYPDNTFLDFPNSEINSSQSMRIYQKLLQQNEQLNQICKSMRSENTVKKESEIYIQQLEILINKVKKIYEIFSNTVYLNIDNFEGVEFVVSIKQQQEELNDNNNEINQENLQEVIFESNISQILEILDEANIHLQKLSHNTKNVQQNEQEKGNANFTAILFEY</sequence>